<gene>
    <name evidence="1" type="ORF">SAMN05660686_02339</name>
</gene>
<comment type="caution">
    <text evidence="1">The sequence shown here is derived from an EMBL/GenBank/DDBJ whole genome shotgun (WGS) entry which is preliminary data.</text>
</comment>
<dbReference type="EMBL" id="FNBW01000006">
    <property type="protein sequence ID" value="SDF77981.1"/>
    <property type="molecule type" value="Genomic_DNA"/>
</dbReference>
<organism evidence="1 2">
    <name type="scientific">Thalassobaculum litoreum DSM 18839</name>
    <dbReference type="NCBI Taxonomy" id="1123362"/>
    <lineage>
        <taxon>Bacteria</taxon>
        <taxon>Pseudomonadati</taxon>
        <taxon>Pseudomonadota</taxon>
        <taxon>Alphaproteobacteria</taxon>
        <taxon>Rhodospirillales</taxon>
        <taxon>Thalassobaculaceae</taxon>
        <taxon>Thalassobaculum</taxon>
    </lineage>
</organism>
<name>A0A8G2BHT5_9PROT</name>
<dbReference type="SUPFAM" id="SSF55298">
    <property type="entry name" value="YjgF-like"/>
    <property type="match status" value="1"/>
</dbReference>
<dbReference type="Proteomes" id="UP000198615">
    <property type="component" value="Unassembled WGS sequence"/>
</dbReference>
<dbReference type="CDD" id="cd00448">
    <property type="entry name" value="YjgF_YER057c_UK114_family"/>
    <property type="match status" value="1"/>
</dbReference>
<dbReference type="RefSeq" id="WP_211228999.1">
    <property type="nucleotide sequence ID" value="NZ_FNBW01000006.1"/>
</dbReference>
<reference evidence="1 2" key="1">
    <citation type="submission" date="2016-10" db="EMBL/GenBank/DDBJ databases">
        <authorList>
            <person name="Varghese N."/>
            <person name="Submissions S."/>
        </authorList>
    </citation>
    <scope>NUCLEOTIDE SEQUENCE [LARGE SCALE GENOMIC DNA]</scope>
    <source>
        <strain evidence="1 2">DSM 18839</strain>
    </source>
</reference>
<dbReference type="Gene3D" id="3.30.1330.40">
    <property type="entry name" value="RutC-like"/>
    <property type="match status" value="1"/>
</dbReference>
<keyword evidence="2" id="KW-1185">Reference proteome</keyword>
<protein>
    <submittedName>
        <fullName evidence="1">Enamine deaminase RidA, house cleaning of reactive enamine intermediates, YjgF/YER057c/UK114 family</fullName>
    </submittedName>
</protein>
<proteinExistence type="predicted"/>
<dbReference type="AlphaFoldDB" id="A0A8G2BHT5"/>
<dbReference type="PANTHER" id="PTHR43857:SF1">
    <property type="entry name" value="YJGH FAMILY PROTEIN"/>
    <property type="match status" value="1"/>
</dbReference>
<dbReference type="PANTHER" id="PTHR43857">
    <property type="entry name" value="BLR7761 PROTEIN"/>
    <property type="match status" value="1"/>
</dbReference>
<evidence type="ECO:0000313" key="2">
    <source>
        <dbReference type="Proteomes" id="UP000198615"/>
    </source>
</evidence>
<dbReference type="InterPro" id="IPR006175">
    <property type="entry name" value="YjgF/YER057c/UK114"/>
</dbReference>
<accession>A0A8G2BHT5</accession>
<dbReference type="Pfam" id="PF01042">
    <property type="entry name" value="Ribonuc_L-PSP"/>
    <property type="match status" value="1"/>
</dbReference>
<evidence type="ECO:0000313" key="1">
    <source>
        <dbReference type="EMBL" id="SDF77981.1"/>
    </source>
</evidence>
<sequence>MTTTTHDPDTVPNLGIPTFTQGLMVEGVKDWFVLSGQIGLKADGTLAGRDTESQIRQAFANIANLLADAGLGLDDLVFLRFYLTDPADIPTMRTTRNDFLGSRKVPSTLLVITALANPDWTVEIEAVAARR</sequence>
<dbReference type="InterPro" id="IPR035959">
    <property type="entry name" value="RutC-like_sf"/>
</dbReference>